<dbReference type="Proteomes" id="UP001596500">
    <property type="component" value="Unassembled WGS sequence"/>
</dbReference>
<gene>
    <name evidence="2" type="ORF">ACFQNG_08385</name>
</gene>
<dbReference type="RefSeq" id="WP_379864477.1">
    <property type="nucleotide sequence ID" value="NZ_JBHTBW010000020.1"/>
</dbReference>
<dbReference type="EMBL" id="JBHTBW010000020">
    <property type="protein sequence ID" value="MFC7441172.1"/>
    <property type="molecule type" value="Genomic_DNA"/>
</dbReference>
<organism evidence="2 3">
    <name type="scientific">Laceyella putida</name>
    <dbReference type="NCBI Taxonomy" id="110101"/>
    <lineage>
        <taxon>Bacteria</taxon>
        <taxon>Bacillati</taxon>
        <taxon>Bacillota</taxon>
        <taxon>Bacilli</taxon>
        <taxon>Bacillales</taxon>
        <taxon>Thermoactinomycetaceae</taxon>
        <taxon>Laceyella</taxon>
    </lineage>
</organism>
<evidence type="ECO:0000256" key="1">
    <source>
        <dbReference type="SAM" id="MobiDB-lite"/>
    </source>
</evidence>
<accession>A0ABW2RJG8</accession>
<evidence type="ECO:0000313" key="2">
    <source>
        <dbReference type="EMBL" id="MFC7441172.1"/>
    </source>
</evidence>
<reference evidence="3" key="1">
    <citation type="journal article" date="2019" name="Int. J. Syst. Evol. Microbiol.">
        <title>The Global Catalogue of Microorganisms (GCM) 10K type strain sequencing project: providing services to taxonomists for standard genome sequencing and annotation.</title>
        <authorList>
            <consortium name="The Broad Institute Genomics Platform"/>
            <consortium name="The Broad Institute Genome Sequencing Center for Infectious Disease"/>
            <person name="Wu L."/>
            <person name="Ma J."/>
        </authorList>
    </citation>
    <scope>NUCLEOTIDE SEQUENCE [LARGE SCALE GENOMIC DNA]</scope>
    <source>
        <strain evidence="3">CGMCC 1.12942</strain>
    </source>
</reference>
<evidence type="ECO:0000313" key="3">
    <source>
        <dbReference type="Proteomes" id="UP001596500"/>
    </source>
</evidence>
<sequence length="115" mass="12752">MAKEGKEDVFSSDYKGNSKEIGHYRGLDSEVKIVEYLASKLGGNRNAKGQVVIFTEKRACASCQGQGRKLITEEGEDVYNGVIDQFSEMYPNIEVVVYDAEGRKLILKGGKPFKP</sequence>
<dbReference type="Pfam" id="PF14424">
    <property type="entry name" value="Toxin-deaminase"/>
    <property type="match status" value="1"/>
</dbReference>
<proteinExistence type="predicted"/>
<protein>
    <submittedName>
        <fullName evidence="2">Deaminase domain-containing protein</fullName>
    </submittedName>
</protein>
<keyword evidence="3" id="KW-1185">Reference proteome</keyword>
<feature type="region of interest" description="Disordered" evidence="1">
    <location>
        <begin position="1"/>
        <end position="20"/>
    </location>
</feature>
<dbReference type="InterPro" id="IPR032721">
    <property type="entry name" value="Toxin-deaminase"/>
</dbReference>
<name>A0ABW2RJG8_9BACL</name>
<comment type="caution">
    <text evidence="2">The sequence shown here is derived from an EMBL/GenBank/DDBJ whole genome shotgun (WGS) entry which is preliminary data.</text>
</comment>